<protein>
    <recommendedName>
        <fullName evidence="4">Six-hairpin glycosidase</fullName>
    </recommendedName>
</protein>
<evidence type="ECO:0000313" key="3">
    <source>
        <dbReference type="Proteomes" id="UP000799753"/>
    </source>
</evidence>
<name>A0A6A6RJK1_9PLEO</name>
<dbReference type="Proteomes" id="UP000799753">
    <property type="component" value="Unassembled WGS sequence"/>
</dbReference>
<organism evidence="2 3">
    <name type="scientific">Massarina eburnea CBS 473.64</name>
    <dbReference type="NCBI Taxonomy" id="1395130"/>
    <lineage>
        <taxon>Eukaryota</taxon>
        <taxon>Fungi</taxon>
        <taxon>Dikarya</taxon>
        <taxon>Ascomycota</taxon>
        <taxon>Pezizomycotina</taxon>
        <taxon>Dothideomycetes</taxon>
        <taxon>Pleosporomycetidae</taxon>
        <taxon>Pleosporales</taxon>
        <taxon>Massarineae</taxon>
        <taxon>Massarinaceae</taxon>
        <taxon>Massarina</taxon>
    </lineage>
</organism>
<gene>
    <name evidence="2" type="ORF">P280DRAFT_196625</name>
</gene>
<evidence type="ECO:0000256" key="1">
    <source>
        <dbReference type="ARBA" id="ARBA00022801"/>
    </source>
</evidence>
<dbReference type="Pfam" id="PF07470">
    <property type="entry name" value="Glyco_hydro_88"/>
    <property type="match status" value="1"/>
</dbReference>
<dbReference type="PANTHER" id="PTHR41814">
    <property type="entry name" value="EXPRESSED PROTEIN"/>
    <property type="match status" value="1"/>
</dbReference>
<dbReference type="GO" id="GO:0016787">
    <property type="term" value="F:hydrolase activity"/>
    <property type="evidence" value="ECO:0007669"/>
    <property type="project" value="UniProtKB-KW"/>
</dbReference>
<proteinExistence type="predicted"/>
<reference evidence="2" key="1">
    <citation type="journal article" date="2020" name="Stud. Mycol.">
        <title>101 Dothideomycetes genomes: a test case for predicting lifestyles and emergence of pathogens.</title>
        <authorList>
            <person name="Haridas S."/>
            <person name="Albert R."/>
            <person name="Binder M."/>
            <person name="Bloem J."/>
            <person name="Labutti K."/>
            <person name="Salamov A."/>
            <person name="Andreopoulos B."/>
            <person name="Baker S."/>
            <person name="Barry K."/>
            <person name="Bills G."/>
            <person name="Bluhm B."/>
            <person name="Cannon C."/>
            <person name="Castanera R."/>
            <person name="Culley D."/>
            <person name="Daum C."/>
            <person name="Ezra D."/>
            <person name="Gonzalez J."/>
            <person name="Henrissat B."/>
            <person name="Kuo A."/>
            <person name="Liang C."/>
            <person name="Lipzen A."/>
            <person name="Lutzoni F."/>
            <person name="Magnuson J."/>
            <person name="Mondo S."/>
            <person name="Nolan M."/>
            <person name="Ohm R."/>
            <person name="Pangilinan J."/>
            <person name="Park H.-J."/>
            <person name="Ramirez L."/>
            <person name="Alfaro M."/>
            <person name="Sun H."/>
            <person name="Tritt A."/>
            <person name="Yoshinaga Y."/>
            <person name="Zwiers L.-H."/>
            <person name="Turgeon B."/>
            <person name="Goodwin S."/>
            <person name="Spatafora J."/>
            <person name="Crous P."/>
            <person name="Grigoriev I."/>
        </authorList>
    </citation>
    <scope>NUCLEOTIDE SEQUENCE</scope>
    <source>
        <strain evidence="2">CBS 473.64</strain>
    </source>
</reference>
<dbReference type="InterPro" id="IPR008928">
    <property type="entry name" value="6-hairpin_glycosidase_sf"/>
</dbReference>
<accession>A0A6A6RJK1</accession>
<evidence type="ECO:0008006" key="4">
    <source>
        <dbReference type="Google" id="ProtNLM"/>
    </source>
</evidence>
<dbReference type="AlphaFoldDB" id="A0A6A6RJK1"/>
<keyword evidence="1" id="KW-0378">Hydrolase</keyword>
<dbReference type="EMBL" id="MU006808">
    <property type="protein sequence ID" value="KAF2635335.1"/>
    <property type="molecule type" value="Genomic_DNA"/>
</dbReference>
<keyword evidence="3" id="KW-1185">Reference proteome</keyword>
<dbReference type="InterPro" id="IPR010905">
    <property type="entry name" value="Glyco_hydro_88"/>
</dbReference>
<sequence length="349" mass="38255">MVSAQVISTVLQKAVEVATHSWEYGTVGEALLEWDTPKLSIWNNPFPGGKVPTLDVTNTSALKYIKSFIITTGPTLVDGDGAAGDPASLGIPALQIGKSDQKYWDAAIRQYNHLVNDVPRWDNGAISHREAYPELWADFVYMVPPFMAYYGVATSSVSVMKEAAQQCKHYHDALVQPSGAWLHIIGDHTKDYALWSTGNAWAAAGMSRVFATLKKSPLAAQVASEQTMVRGYVKEILDASIKFDNDSSGLLRNYLNDTMWWGEISGTSLLAATALRMAKLEPATFGKNYVDWAEKKMKVVDGKIDSSNGIVAPAINPLDWHDMNKYVSGSPEGQSFVVLLHAAWRDLKG</sequence>
<dbReference type="GO" id="GO:0005975">
    <property type="term" value="P:carbohydrate metabolic process"/>
    <property type="evidence" value="ECO:0007669"/>
    <property type="project" value="InterPro"/>
</dbReference>
<dbReference type="OrthoDB" id="4138492at2759"/>
<dbReference type="PANTHER" id="PTHR41814:SF1">
    <property type="entry name" value="CELLULASE"/>
    <property type="match status" value="1"/>
</dbReference>
<dbReference type="InterPro" id="IPR012341">
    <property type="entry name" value="6hp_glycosidase-like_sf"/>
</dbReference>
<dbReference type="Gene3D" id="1.50.10.10">
    <property type="match status" value="1"/>
</dbReference>
<dbReference type="SUPFAM" id="SSF48208">
    <property type="entry name" value="Six-hairpin glycosidases"/>
    <property type="match status" value="1"/>
</dbReference>
<evidence type="ECO:0000313" key="2">
    <source>
        <dbReference type="EMBL" id="KAF2635335.1"/>
    </source>
</evidence>